<evidence type="ECO:0000313" key="6">
    <source>
        <dbReference type="EMBL" id="MCF1713201.1"/>
    </source>
</evidence>
<dbReference type="RefSeq" id="WP_234863661.1">
    <property type="nucleotide sequence ID" value="NZ_JAKEVY010000001.1"/>
</dbReference>
<dbReference type="SUPFAM" id="SSF53448">
    <property type="entry name" value="Nucleotide-diphospho-sugar transferases"/>
    <property type="match status" value="1"/>
</dbReference>
<keyword evidence="7" id="KW-1185">Reference proteome</keyword>
<evidence type="ECO:0000313" key="7">
    <source>
        <dbReference type="Proteomes" id="UP001200145"/>
    </source>
</evidence>
<evidence type="ECO:0000256" key="2">
    <source>
        <dbReference type="ARBA" id="ARBA00022676"/>
    </source>
</evidence>
<keyword evidence="4" id="KW-1133">Transmembrane helix</keyword>
<gene>
    <name evidence="6" type="ORF">L0U88_01000</name>
</gene>
<keyword evidence="4" id="KW-0812">Transmembrane</keyword>
<feature type="transmembrane region" description="Helical" evidence="4">
    <location>
        <begin position="238"/>
        <end position="258"/>
    </location>
</feature>
<evidence type="ECO:0000256" key="1">
    <source>
        <dbReference type="ARBA" id="ARBA00006739"/>
    </source>
</evidence>
<evidence type="ECO:0000256" key="4">
    <source>
        <dbReference type="SAM" id="Phobius"/>
    </source>
</evidence>
<comment type="similarity">
    <text evidence="1">Belongs to the glycosyltransferase 2 family.</text>
</comment>
<reference evidence="6 7" key="1">
    <citation type="submission" date="2022-01" db="EMBL/GenBank/DDBJ databases">
        <title>Flavihumibacter sp. nov., isolated from sediment of a river.</title>
        <authorList>
            <person name="Liu H."/>
        </authorList>
    </citation>
    <scope>NUCLEOTIDE SEQUENCE [LARGE SCALE GENOMIC DNA]</scope>
    <source>
        <strain evidence="6 7">RY-1</strain>
    </source>
</reference>
<name>A0ABS9BEW7_9BACT</name>
<keyword evidence="2" id="KW-0328">Glycosyltransferase</keyword>
<evidence type="ECO:0000256" key="3">
    <source>
        <dbReference type="ARBA" id="ARBA00022679"/>
    </source>
</evidence>
<evidence type="ECO:0000259" key="5">
    <source>
        <dbReference type="Pfam" id="PF00535"/>
    </source>
</evidence>
<organism evidence="6 7">
    <name type="scientific">Flavihumibacter fluminis</name>
    <dbReference type="NCBI Taxonomy" id="2909236"/>
    <lineage>
        <taxon>Bacteria</taxon>
        <taxon>Pseudomonadati</taxon>
        <taxon>Bacteroidota</taxon>
        <taxon>Chitinophagia</taxon>
        <taxon>Chitinophagales</taxon>
        <taxon>Chitinophagaceae</taxon>
        <taxon>Flavihumibacter</taxon>
    </lineage>
</organism>
<keyword evidence="3" id="KW-0808">Transferase</keyword>
<dbReference type="EMBL" id="JAKEVY010000001">
    <property type="protein sequence ID" value="MCF1713201.1"/>
    <property type="molecule type" value="Genomic_DNA"/>
</dbReference>
<protein>
    <submittedName>
        <fullName evidence="6">Glycosyltransferase family 2 protein</fullName>
    </submittedName>
</protein>
<dbReference type="InterPro" id="IPR001173">
    <property type="entry name" value="Glyco_trans_2-like"/>
</dbReference>
<sequence length="305" mass="35451">MLGFSIIIITYNRPGDTLELLDSLLRLDQRERFLSDIVLLNNASTEDYGLVHRYLQEHPELPVQFIDAPGNLGVAGGRNYAVPHSKADWMLFLDDDVVVEDPQFLVKLWEAVNQPFSADRALGAMGCKVRYYDNREIQVTAFPHKNFEKYRESDRFLTAYYVGCAHVIKKEAWQAAGDYPTDFFYGMEEYDLSYRILDAGYCIGYDGRAELFHKESPLGRKPRPVQLSMMWVNKSKVAWKYLPVGYFITTAFLWSGFYLRKSGFDFRFFFSSIAAILKIPFRIKKTPVSRLVRNYLKAVEARLWF</sequence>
<dbReference type="Gene3D" id="3.90.550.10">
    <property type="entry name" value="Spore Coat Polysaccharide Biosynthesis Protein SpsA, Chain A"/>
    <property type="match status" value="1"/>
</dbReference>
<dbReference type="InterPro" id="IPR029044">
    <property type="entry name" value="Nucleotide-diphossugar_trans"/>
</dbReference>
<dbReference type="Pfam" id="PF00535">
    <property type="entry name" value="Glycos_transf_2"/>
    <property type="match status" value="1"/>
</dbReference>
<dbReference type="Proteomes" id="UP001200145">
    <property type="component" value="Unassembled WGS sequence"/>
</dbReference>
<keyword evidence="4" id="KW-0472">Membrane</keyword>
<proteinExistence type="inferred from homology"/>
<comment type="caution">
    <text evidence="6">The sequence shown here is derived from an EMBL/GenBank/DDBJ whole genome shotgun (WGS) entry which is preliminary data.</text>
</comment>
<dbReference type="PANTHER" id="PTHR43179">
    <property type="entry name" value="RHAMNOSYLTRANSFERASE WBBL"/>
    <property type="match status" value="1"/>
</dbReference>
<accession>A0ABS9BEW7</accession>
<dbReference type="PANTHER" id="PTHR43179:SF12">
    <property type="entry name" value="GALACTOFURANOSYLTRANSFERASE GLFT2"/>
    <property type="match status" value="1"/>
</dbReference>
<feature type="domain" description="Glycosyltransferase 2-like" evidence="5">
    <location>
        <begin position="5"/>
        <end position="172"/>
    </location>
</feature>